<name>A0A3A3Z1Y4_9ACTN</name>
<keyword evidence="2" id="KW-1185">Reference proteome</keyword>
<comment type="caution">
    <text evidence="1">The sequence shown here is derived from an EMBL/GenBank/DDBJ whole genome shotgun (WGS) entry which is preliminary data.</text>
</comment>
<dbReference type="EMBL" id="QZEZ01000002">
    <property type="protein sequence ID" value="RJK97183.1"/>
    <property type="molecule type" value="Genomic_DNA"/>
</dbReference>
<dbReference type="InterPro" id="IPR023353">
    <property type="entry name" value="LemA-like_dom_sf"/>
</dbReference>
<dbReference type="Gene3D" id="1.20.1440.20">
    <property type="entry name" value="LemA-like domain"/>
    <property type="match status" value="1"/>
</dbReference>
<dbReference type="OrthoDB" id="3214694at2"/>
<evidence type="ECO:0000313" key="2">
    <source>
        <dbReference type="Proteomes" id="UP000265614"/>
    </source>
</evidence>
<reference evidence="1 2" key="1">
    <citation type="submission" date="2018-09" db="EMBL/GenBank/DDBJ databases">
        <title>YIM 75000 draft genome.</title>
        <authorList>
            <person name="Tang S."/>
            <person name="Feng Y."/>
        </authorList>
    </citation>
    <scope>NUCLEOTIDE SEQUENCE [LARGE SCALE GENOMIC DNA]</scope>
    <source>
        <strain evidence="1 2">YIM 75000</strain>
    </source>
</reference>
<sequence length="171" mass="18312">MLLVVALVALAVWYLTFTAARLDRLHARAEGARAALDAQLQRRSSATAQLASSGLLDPASSVLLLQAGHDAREAGAEEQEVRESDLSRALRAVLDDPEVIAALRADPVGADLLAEVADACRRVGLARRFHNDAVLSVRVVRAQRLVRWLHLAGTAPLPASFEIDDAEPALV</sequence>
<evidence type="ECO:0008006" key="3">
    <source>
        <dbReference type="Google" id="ProtNLM"/>
    </source>
</evidence>
<dbReference type="Proteomes" id="UP000265614">
    <property type="component" value="Unassembled WGS sequence"/>
</dbReference>
<gene>
    <name evidence="1" type="ORF">D5H78_05905</name>
</gene>
<protein>
    <recommendedName>
        <fullName evidence="3">LemA family protein</fullName>
    </recommendedName>
</protein>
<proteinExistence type="predicted"/>
<evidence type="ECO:0000313" key="1">
    <source>
        <dbReference type="EMBL" id="RJK97183.1"/>
    </source>
</evidence>
<dbReference type="AlphaFoldDB" id="A0A3A3Z1Y4"/>
<accession>A0A3A3Z1Y4</accession>
<dbReference type="SUPFAM" id="SSF140478">
    <property type="entry name" value="LemA-like"/>
    <property type="match status" value="1"/>
</dbReference>
<organism evidence="1 2">
    <name type="scientific">Vallicoccus soli</name>
    <dbReference type="NCBI Taxonomy" id="2339232"/>
    <lineage>
        <taxon>Bacteria</taxon>
        <taxon>Bacillati</taxon>
        <taxon>Actinomycetota</taxon>
        <taxon>Actinomycetes</taxon>
        <taxon>Motilibacterales</taxon>
        <taxon>Vallicoccaceae</taxon>
        <taxon>Vallicoccus</taxon>
    </lineage>
</organism>